<organism evidence="7 8">
    <name type="scientific">Trichoderma simmonsii</name>
    <dbReference type="NCBI Taxonomy" id="1491479"/>
    <lineage>
        <taxon>Eukaryota</taxon>
        <taxon>Fungi</taxon>
        <taxon>Dikarya</taxon>
        <taxon>Ascomycota</taxon>
        <taxon>Pezizomycotina</taxon>
        <taxon>Sordariomycetes</taxon>
        <taxon>Hypocreomycetidae</taxon>
        <taxon>Hypocreales</taxon>
        <taxon>Hypocreaceae</taxon>
        <taxon>Trichoderma</taxon>
    </lineage>
</organism>
<evidence type="ECO:0000256" key="1">
    <source>
        <dbReference type="ARBA" id="ARBA00022723"/>
    </source>
</evidence>
<dbReference type="Pfam" id="PF13445">
    <property type="entry name" value="zf-RING_UBOX"/>
    <property type="match status" value="1"/>
</dbReference>
<keyword evidence="8" id="KW-1185">Reference proteome</keyword>
<evidence type="ECO:0000256" key="2">
    <source>
        <dbReference type="ARBA" id="ARBA00022771"/>
    </source>
</evidence>
<feature type="domain" description="RING-type" evidence="6">
    <location>
        <begin position="130"/>
        <end position="183"/>
    </location>
</feature>
<gene>
    <name evidence="7" type="ORF">H0G86_005855</name>
</gene>
<dbReference type="InterPro" id="IPR017907">
    <property type="entry name" value="Znf_RING_CS"/>
</dbReference>
<dbReference type="PROSITE" id="PS00518">
    <property type="entry name" value="ZF_RING_1"/>
    <property type="match status" value="1"/>
</dbReference>
<dbReference type="AlphaFoldDB" id="A0A8G0PFJ3"/>
<reference evidence="7 8" key="1">
    <citation type="journal article" date="2021" name="BMC Genomics">
        <title>Telomere-to-telomere genome assembly of asparaginase-producing Trichoderma simmonsii.</title>
        <authorList>
            <person name="Chung D."/>
            <person name="Kwon Y.M."/>
            <person name="Yang Y."/>
        </authorList>
    </citation>
    <scope>NUCLEOTIDE SEQUENCE [LARGE SCALE GENOMIC DNA]</scope>
    <source>
        <strain evidence="7 8">GH-Sj1</strain>
    </source>
</reference>
<dbReference type="PROSITE" id="PS50089">
    <property type="entry name" value="ZF_RING_2"/>
    <property type="match status" value="1"/>
</dbReference>
<dbReference type="InterPro" id="IPR027370">
    <property type="entry name" value="Znf-RING_euk"/>
</dbReference>
<dbReference type="InterPro" id="IPR013083">
    <property type="entry name" value="Znf_RING/FYVE/PHD"/>
</dbReference>
<evidence type="ECO:0000313" key="7">
    <source>
        <dbReference type="EMBL" id="QYS98687.1"/>
    </source>
</evidence>
<feature type="compositionally biased region" description="Low complexity" evidence="5">
    <location>
        <begin position="58"/>
        <end position="92"/>
    </location>
</feature>
<evidence type="ECO:0000256" key="3">
    <source>
        <dbReference type="ARBA" id="ARBA00022833"/>
    </source>
</evidence>
<keyword evidence="1" id="KW-0479">Metal-binding</keyword>
<dbReference type="Gene3D" id="3.30.40.10">
    <property type="entry name" value="Zinc/RING finger domain, C3HC4 (zinc finger)"/>
    <property type="match status" value="1"/>
</dbReference>
<sequence>MKRWIFREIKHDIMPSDRPEPSSLRRVRIPRASAARRTRSVPQQSASPRLSARHFIVSSSSSNSSNASRSPTLSSRSSATSQTRSPTTAASRQPSPAVVKVDKATYWPTVREYINNGGHEAGLDRIQVQCLICHEELPVRGVEPSEELLQHKEGVVMGCGHIFCRPCLAEWWCNYKPTCPLCQKRTECQQCKAQARWVAIPKDNDDLNEVPPTESERPGKELPSLCLRCEARRWWIFHVDHGRHGLPSRGVIDSDFQRLMYHMMDRLEDQKMAMGMDEMEQELLVLFNQHFMQLLEARERYISRYAHDPLNARIHGFG</sequence>
<dbReference type="EMBL" id="CP075866">
    <property type="protein sequence ID" value="QYS98687.1"/>
    <property type="molecule type" value="Genomic_DNA"/>
</dbReference>
<protein>
    <submittedName>
        <fullName evidence="7">RING-type domain-containing protein</fullName>
    </submittedName>
</protein>
<evidence type="ECO:0000256" key="5">
    <source>
        <dbReference type="SAM" id="MobiDB-lite"/>
    </source>
</evidence>
<dbReference type="SMART" id="SM00184">
    <property type="entry name" value="RING"/>
    <property type="match status" value="1"/>
</dbReference>
<dbReference type="InterPro" id="IPR001841">
    <property type="entry name" value="Znf_RING"/>
</dbReference>
<feature type="region of interest" description="Disordered" evidence="5">
    <location>
        <begin position="14"/>
        <end position="98"/>
    </location>
</feature>
<dbReference type="SUPFAM" id="SSF57850">
    <property type="entry name" value="RING/U-box"/>
    <property type="match status" value="1"/>
</dbReference>
<accession>A0A8G0PFJ3</accession>
<keyword evidence="2 4" id="KW-0863">Zinc-finger</keyword>
<name>A0A8G0PFJ3_9HYPO</name>
<evidence type="ECO:0000313" key="8">
    <source>
        <dbReference type="Proteomes" id="UP000826661"/>
    </source>
</evidence>
<keyword evidence="3" id="KW-0862">Zinc</keyword>
<dbReference type="Proteomes" id="UP000826661">
    <property type="component" value="Chromosome III"/>
</dbReference>
<feature type="compositionally biased region" description="Basic residues" evidence="5">
    <location>
        <begin position="25"/>
        <end position="39"/>
    </location>
</feature>
<evidence type="ECO:0000256" key="4">
    <source>
        <dbReference type="PROSITE-ProRule" id="PRU00175"/>
    </source>
</evidence>
<dbReference type="GO" id="GO:0008270">
    <property type="term" value="F:zinc ion binding"/>
    <property type="evidence" value="ECO:0007669"/>
    <property type="project" value="UniProtKB-KW"/>
</dbReference>
<proteinExistence type="predicted"/>
<evidence type="ECO:0000259" key="6">
    <source>
        <dbReference type="PROSITE" id="PS50089"/>
    </source>
</evidence>